<proteinExistence type="predicted"/>
<organism evidence="1 2">
    <name type="scientific">Cylicocyclus nassatus</name>
    <name type="common">Nematode worm</name>
    <dbReference type="NCBI Taxonomy" id="53992"/>
    <lineage>
        <taxon>Eukaryota</taxon>
        <taxon>Metazoa</taxon>
        <taxon>Ecdysozoa</taxon>
        <taxon>Nematoda</taxon>
        <taxon>Chromadorea</taxon>
        <taxon>Rhabditida</taxon>
        <taxon>Rhabditina</taxon>
        <taxon>Rhabditomorpha</taxon>
        <taxon>Strongyloidea</taxon>
        <taxon>Strongylidae</taxon>
        <taxon>Cylicocyclus</taxon>
    </lineage>
</organism>
<comment type="caution">
    <text evidence="1">The sequence shown here is derived from an EMBL/GenBank/DDBJ whole genome shotgun (WGS) entry which is preliminary data.</text>
</comment>
<gene>
    <name evidence="1" type="ORF">CYNAS_LOCUS12073</name>
</gene>
<evidence type="ECO:0000313" key="1">
    <source>
        <dbReference type="EMBL" id="CAJ0600090.1"/>
    </source>
</evidence>
<dbReference type="PANTHER" id="PTHR33939">
    <property type="entry name" value="PROTEIN CBG22215"/>
    <property type="match status" value="1"/>
</dbReference>
<name>A0AA36GXR6_CYLNA</name>
<accession>A0AA36GXR6</accession>
<sequence length="287" mass="32574">MTTGQPIILRPDLIRKRHAYLSAIEQARASNHCLIYMDETWVFDCMSKKRSWEDTTIARFAPAAVLQEYSCGRAMTKNKGKRAIVISAISREGIIPESTKIIISGMRSVEQDYHRDMNHEIYENWIRDTITHMKRIANGRCVSLIVDNAPYHSRQAQKLPSQSSTKAEIASYLRSNDVAVAENSNKTELLEKLNEFMSSRGGRDGLRKYVVDGICADLEVRRRALDWLRALPASQCARWMDHVVAEENAARQKIVIDREASIQEDWGSDVSILSDEEISDAGDADEQ</sequence>
<dbReference type="GO" id="GO:0003676">
    <property type="term" value="F:nucleic acid binding"/>
    <property type="evidence" value="ECO:0007669"/>
    <property type="project" value="InterPro"/>
</dbReference>
<evidence type="ECO:0008006" key="3">
    <source>
        <dbReference type="Google" id="ProtNLM"/>
    </source>
</evidence>
<dbReference type="Gene3D" id="3.30.420.10">
    <property type="entry name" value="Ribonuclease H-like superfamily/Ribonuclease H"/>
    <property type="match status" value="1"/>
</dbReference>
<dbReference type="EMBL" id="CATQJL010000223">
    <property type="protein sequence ID" value="CAJ0600090.1"/>
    <property type="molecule type" value="Genomic_DNA"/>
</dbReference>
<dbReference type="AlphaFoldDB" id="A0AA36GXR6"/>
<dbReference type="Proteomes" id="UP001176961">
    <property type="component" value="Unassembled WGS sequence"/>
</dbReference>
<dbReference type="InterPro" id="IPR036397">
    <property type="entry name" value="RNaseH_sf"/>
</dbReference>
<protein>
    <recommendedName>
        <fullName evidence="3">Tc1-like transposase DDE domain-containing protein</fullName>
    </recommendedName>
</protein>
<evidence type="ECO:0000313" key="2">
    <source>
        <dbReference type="Proteomes" id="UP001176961"/>
    </source>
</evidence>
<reference evidence="1" key="1">
    <citation type="submission" date="2023-07" db="EMBL/GenBank/DDBJ databases">
        <authorList>
            <consortium name="CYATHOMIX"/>
        </authorList>
    </citation>
    <scope>NUCLEOTIDE SEQUENCE</scope>
    <source>
        <strain evidence="1">N/A</strain>
    </source>
</reference>
<dbReference type="PANTHER" id="PTHR33939:SF1">
    <property type="entry name" value="DUF4371 DOMAIN-CONTAINING PROTEIN"/>
    <property type="match status" value="1"/>
</dbReference>
<keyword evidence="2" id="KW-1185">Reference proteome</keyword>